<accession>A0A7J0DWK1</accession>
<organism evidence="2 3">
    <name type="scientific">Actinidia rufa</name>
    <dbReference type="NCBI Taxonomy" id="165716"/>
    <lineage>
        <taxon>Eukaryota</taxon>
        <taxon>Viridiplantae</taxon>
        <taxon>Streptophyta</taxon>
        <taxon>Embryophyta</taxon>
        <taxon>Tracheophyta</taxon>
        <taxon>Spermatophyta</taxon>
        <taxon>Magnoliopsida</taxon>
        <taxon>eudicotyledons</taxon>
        <taxon>Gunneridae</taxon>
        <taxon>Pentapetalae</taxon>
        <taxon>asterids</taxon>
        <taxon>Ericales</taxon>
        <taxon>Actinidiaceae</taxon>
        <taxon>Actinidia</taxon>
    </lineage>
</organism>
<dbReference type="Proteomes" id="UP000585474">
    <property type="component" value="Unassembled WGS sequence"/>
</dbReference>
<comment type="caution">
    <text evidence="2">The sequence shown here is derived from an EMBL/GenBank/DDBJ whole genome shotgun (WGS) entry which is preliminary data.</text>
</comment>
<sequence>MTFATSSGSGPRSSSGRHICSYCGDTVSARFPASVTPLGFYCHFSYRTGFRRRFLERDMNAMSCITLGILCALGPLWSPAYRLAIFRTLAATIPTNLDELLRPIPLFESPQVHVPLSSYARAPLKVYTCRAPPSASLPNSSFVSGTSPSPLVPTSVSPRYPSRTHHPLDRFGFSGSINHPIAKYMSYQGLSVSFQSFIGHVAYVSIPRSVFEALQNPQWVAVMQEKIDAWELNGTWELVPLPPGAKPVGSLWVFNVKFQVDDLLRGTRIIPVHGMATGTIGERGGPIRPFERNSDGADVRSGWQVCGRWRWEVGGCMRISMATTTSIVYAVYGEHPSCEASSQAKVGYNSIVWSHRLGNKGIELPPYASPRTKVRFTSIVYNPRLGDKGIDLPPPISCCF</sequence>
<gene>
    <name evidence="2" type="ORF">Acr_00g0089180</name>
</gene>
<dbReference type="AlphaFoldDB" id="A0A7J0DWK1"/>
<evidence type="ECO:0008006" key="4">
    <source>
        <dbReference type="Google" id="ProtNLM"/>
    </source>
</evidence>
<evidence type="ECO:0000313" key="2">
    <source>
        <dbReference type="EMBL" id="GFS44217.1"/>
    </source>
</evidence>
<reference evidence="3" key="1">
    <citation type="submission" date="2019-07" db="EMBL/GenBank/DDBJ databases">
        <title>De Novo Assembly of kiwifruit Actinidia rufa.</title>
        <authorList>
            <person name="Sugita-Konishi S."/>
            <person name="Sato K."/>
            <person name="Mori E."/>
            <person name="Abe Y."/>
            <person name="Kisaki G."/>
            <person name="Hamano K."/>
            <person name="Suezawa K."/>
            <person name="Otani M."/>
            <person name="Fukuda T."/>
            <person name="Manabe T."/>
            <person name="Gomi K."/>
            <person name="Tabuchi M."/>
            <person name="Akimitsu K."/>
            <person name="Kataoka I."/>
        </authorList>
    </citation>
    <scope>NUCLEOTIDE SEQUENCE [LARGE SCALE GENOMIC DNA]</scope>
    <source>
        <strain evidence="3">cv. Fuchu</strain>
    </source>
</reference>
<dbReference type="EMBL" id="BJWL01000434">
    <property type="protein sequence ID" value="GFS44217.1"/>
    <property type="molecule type" value="Genomic_DNA"/>
</dbReference>
<evidence type="ECO:0000256" key="1">
    <source>
        <dbReference type="SAM" id="Phobius"/>
    </source>
</evidence>
<keyword evidence="3" id="KW-1185">Reference proteome</keyword>
<keyword evidence="1" id="KW-0812">Transmembrane</keyword>
<dbReference type="OrthoDB" id="1917367at2759"/>
<proteinExistence type="predicted"/>
<protein>
    <recommendedName>
        <fullName evidence="4">Mitochondrial protein</fullName>
    </recommendedName>
</protein>
<evidence type="ECO:0000313" key="3">
    <source>
        <dbReference type="Proteomes" id="UP000585474"/>
    </source>
</evidence>
<keyword evidence="1" id="KW-0472">Membrane</keyword>
<name>A0A7J0DWK1_9ERIC</name>
<feature type="transmembrane region" description="Helical" evidence="1">
    <location>
        <begin position="59"/>
        <end position="77"/>
    </location>
</feature>
<keyword evidence="1" id="KW-1133">Transmembrane helix</keyword>